<dbReference type="InterPro" id="IPR027266">
    <property type="entry name" value="TrmE/GcvT-like"/>
</dbReference>
<name>A0ABT2ZTW0_9RHOB</name>
<organism evidence="1 2">
    <name type="scientific">Albidovulum litorale</name>
    <dbReference type="NCBI Taxonomy" id="2984134"/>
    <lineage>
        <taxon>Bacteria</taxon>
        <taxon>Pseudomonadati</taxon>
        <taxon>Pseudomonadota</taxon>
        <taxon>Alphaproteobacteria</taxon>
        <taxon>Rhodobacterales</taxon>
        <taxon>Paracoccaceae</taxon>
        <taxon>Albidovulum</taxon>
    </lineage>
</organism>
<comment type="caution">
    <text evidence="1">The sequence shown here is derived from an EMBL/GenBank/DDBJ whole genome shotgun (WGS) entry which is preliminary data.</text>
</comment>
<dbReference type="Gene3D" id="3.30.70.1520">
    <property type="entry name" value="Heterotetrameric sarcosine oxidase"/>
    <property type="match status" value="1"/>
</dbReference>
<dbReference type="EMBL" id="JAOWKZ010000005">
    <property type="protein sequence ID" value="MCV2874557.1"/>
    <property type="molecule type" value="Genomic_DNA"/>
</dbReference>
<sequence length="188" mass="19396">MADGISAVKSHLAPGRTGPSGAAGVRIAEIRPLTLVQFAAWPDTLAETGAEAAKAAGAKAAPGPGRAVTGTHGVLLRVEPLKWWLVGDTGEAPLPDAGSGAVLDLSQSRTRLNVSGKLAARLLNHVLPIDLSDNAFPENSVASTAFHHVGVTLWRDGEGFTVFLPRSFAASLCEILTESAAQYGLEIA</sequence>
<protein>
    <recommendedName>
        <fullName evidence="3">Sarcosine oxidase subunit gamma</fullName>
    </recommendedName>
</protein>
<dbReference type="RefSeq" id="WP_263741824.1">
    <property type="nucleotide sequence ID" value="NZ_JAOWKZ010000005.1"/>
</dbReference>
<dbReference type="Proteomes" id="UP001652564">
    <property type="component" value="Unassembled WGS sequence"/>
</dbReference>
<accession>A0ABT2ZTW0</accession>
<evidence type="ECO:0008006" key="3">
    <source>
        <dbReference type="Google" id="ProtNLM"/>
    </source>
</evidence>
<evidence type="ECO:0000313" key="2">
    <source>
        <dbReference type="Proteomes" id="UP001652564"/>
    </source>
</evidence>
<keyword evidence="2" id="KW-1185">Reference proteome</keyword>
<dbReference type="SUPFAM" id="SSF103025">
    <property type="entry name" value="Folate-binding domain"/>
    <property type="match status" value="1"/>
</dbReference>
<gene>
    <name evidence="1" type="ORF">OEZ71_19835</name>
</gene>
<evidence type="ECO:0000313" key="1">
    <source>
        <dbReference type="EMBL" id="MCV2874557.1"/>
    </source>
</evidence>
<reference evidence="1 2" key="1">
    <citation type="submission" date="2022-10" db="EMBL/GenBank/DDBJ databases">
        <title>Defluviimonas sp. nov., isolated from ocean surface sediments.</title>
        <authorList>
            <person name="He W."/>
            <person name="Wang L."/>
            <person name="Zhang D.-F."/>
        </authorList>
    </citation>
    <scope>NUCLEOTIDE SEQUENCE [LARGE SCALE GENOMIC DNA]</scope>
    <source>
        <strain evidence="1 2">WL0050</strain>
    </source>
</reference>
<dbReference type="Gene3D" id="3.30.1360.120">
    <property type="entry name" value="Probable tRNA modification gtpase trme, domain 1"/>
    <property type="match status" value="1"/>
</dbReference>
<proteinExistence type="predicted"/>